<dbReference type="RefSeq" id="WP_266128714.1">
    <property type="nucleotide sequence ID" value="NZ_JAPKMY010000001.1"/>
</dbReference>
<organism evidence="2 3">
    <name type="scientific">Acinetobacter nematophilus</name>
    <dbReference type="NCBI Taxonomy" id="2994642"/>
    <lineage>
        <taxon>Bacteria</taxon>
        <taxon>Pseudomonadati</taxon>
        <taxon>Pseudomonadota</taxon>
        <taxon>Gammaproteobacteria</taxon>
        <taxon>Moraxellales</taxon>
        <taxon>Moraxellaceae</taxon>
        <taxon>Acinetobacter</taxon>
    </lineage>
</organism>
<comment type="caution">
    <text evidence="2">The sequence shown here is derived from an EMBL/GenBank/DDBJ whole genome shotgun (WGS) entry which is preliminary data.</text>
</comment>
<feature type="transmembrane region" description="Helical" evidence="1">
    <location>
        <begin position="7"/>
        <end position="27"/>
    </location>
</feature>
<gene>
    <name evidence="2" type="ORF">OSH00_00045</name>
</gene>
<evidence type="ECO:0000313" key="3">
    <source>
        <dbReference type="Proteomes" id="UP001146019"/>
    </source>
</evidence>
<evidence type="ECO:0000313" key="2">
    <source>
        <dbReference type="EMBL" id="MCX5466140.1"/>
    </source>
</evidence>
<accession>A0A9X3DPG8</accession>
<dbReference type="AlphaFoldDB" id="A0A9X3DPG8"/>
<dbReference type="Proteomes" id="UP001146019">
    <property type="component" value="Unassembled WGS sequence"/>
</dbReference>
<feature type="transmembrane region" description="Helical" evidence="1">
    <location>
        <begin position="60"/>
        <end position="77"/>
    </location>
</feature>
<reference evidence="2" key="1">
    <citation type="submission" date="2022-11" db="EMBL/GenBank/DDBJ databases">
        <title>Biodiversity and phylogenetic relationships of bacteria.</title>
        <authorList>
            <person name="Machado R.A.R."/>
            <person name="Bhat A."/>
            <person name="Loulou A."/>
            <person name="Kallel S."/>
        </authorList>
    </citation>
    <scope>NUCLEOTIDE SEQUENCE</scope>
    <source>
        <strain evidence="2">A-IN1</strain>
    </source>
</reference>
<evidence type="ECO:0000256" key="1">
    <source>
        <dbReference type="SAM" id="Phobius"/>
    </source>
</evidence>
<keyword evidence="1" id="KW-0812">Transmembrane</keyword>
<protein>
    <submittedName>
        <fullName evidence="2">Uncharacterized protein</fullName>
    </submittedName>
</protein>
<feature type="transmembrane region" description="Helical" evidence="1">
    <location>
        <begin position="82"/>
        <end position="102"/>
    </location>
</feature>
<feature type="transmembrane region" description="Helical" evidence="1">
    <location>
        <begin position="122"/>
        <end position="141"/>
    </location>
</feature>
<name>A0A9X3DPG8_9GAMM</name>
<keyword evidence="1" id="KW-0472">Membrane</keyword>
<keyword evidence="1" id="KW-1133">Transmembrane helix</keyword>
<sequence>MTYIDQILRVIAVLCLAVASLCMLIMAGSENNLCLYEYIRPLQVTYFSELHGTSADDPEMIQFSGIVGLFLCLPLLLSYRRFWYILFLAVYFLIFLIVLSMLETAPFSKIIYDSIVFCHQPLWIIGVITWLLFLILSLIYVRPI</sequence>
<proteinExistence type="predicted"/>
<keyword evidence="3" id="KW-1185">Reference proteome</keyword>
<dbReference type="EMBL" id="JAPKMY010000001">
    <property type="protein sequence ID" value="MCX5466140.1"/>
    <property type="molecule type" value="Genomic_DNA"/>
</dbReference>